<dbReference type="OrthoDB" id="10253254at2759"/>
<dbReference type="GO" id="GO:0005524">
    <property type="term" value="F:ATP binding"/>
    <property type="evidence" value="ECO:0007669"/>
    <property type="project" value="UniProtKB-KW"/>
</dbReference>
<evidence type="ECO:0000313" key="9">
    <source>
        <dbReference type="Proteomes" id="UP000195402"/>
    </source>
</evidence>
<keyword evidence="3" id="KW-0378">Hydrolase</keyword>
<evidence type="ECO:0000256" key="3">
    <source>
        <dbReference type="ARBA" id="ARBA00022801"/>
    </source>
</evidence>
<dbReference type="InterPro" id="IPR027417">
    <property type="entry name" value="P-loop_NTPase"/>
</dbReference>
<proteinExistence type="predicted"/>
<name>A0A200R9T9_MACCD</name>
<dbReference type="GO" id="GO:0004386">
    <property type="term" value="F:helicase activity"/>
    <property type="evidence" value="ECO:0007669"/>
    <property type="project" value="UniProtKB-KW"/>
</dbReference>
<dbReference type="Pfam" id="PF04408">
    <property type="entry name" value="WHD_HA2"/>
    <property type="match status" value="1"/>
</dbReference>
<comment type="caution">
    <text evidence="8">The sequence shown here is derived from an EMBL/GenBank/DDBJ whole genome shotgun (WGS) entry which is preliminary data.</text>
</comment>
<comment type="subcellular location">
    <subcellularLocation>
        <location evidence="1">Nucleus</location>
    </subcellularLocation>
</comment>
<evidence type="ECO:0000256" key="1">
    <source>
        <dbReference type="ARBA" id="ARBA00004123"/>
    </source>
</evidence>
<dbReference type="STRING" id="56857.A0A200R9T9"/>
<keyword evidence="4 8" id="KW-0347">Helicase</keyword>
<organism evidence="8 9">
    <name type="scientific">Macleaya cordata</name>
    <name type="common">Five-seeded plume-poppy</name>
    <name type="synonym">Bocconia cordata</name>
    <dbReference type="NCBI Taxonomy" id="56857"/>
    <lineage>
        <taxon>Eukaryota</taxon>
        <taxon>Viridiplantae</taxon>
        <taxon>Streptophyta</taxon>
        <taxon>Embryophyta</taxon>
        <taxon>Tracheophyta</taxon>
        <taxon>Spermatophyta</taxon>
        <taxon>Magnoliopsida</taxon>
        <taxon>Ranunculales</taxon>
        <taxon>Papaveraceae</taxon>
        <taxon>Papaveroideae</taxon>
        <taxon>Macleaya</taxon>
    </lineage>
</organism>
<dbReference type="GO" id="GO:0016787">
    <property type="term" value="F:hydrolase activity"/>
    <property type="evidence" value="ECO:0007669"/>
    <property type="project" value="UniProtKB-KW"/>
</dbReference>
<dbReference type="GO" id="GO:0000398">
    <property type="term" value="P:mRNA splicing, via spliceosome"/>
    <property type="evidence" value="ECO:0007669"/>
    <property type="project" value="UniProtKB-ARBA"/>
</dbReference>
<dbReference type="OMA" id="REFSMKY"/>
<protein>
    <submittedName>
        <fullName evidence="8">Helicase-associated domain</fullName>
    </submittedName>
</protein>
<feature type="domain" description="Helicase-associated" evidence="7">
    <location>
        <begin position="90"/>
        <end position="180"/>
    </location>
</feature>
<keyword evidence="2" id="KW-0547">Nucleotide-binding</keyword>
<dbReference type="InterPro" id="IPR007502">
    <property type="entry name" value="Helicase-assoc_dom"/>
</dbReference>
<evidence type="ECO:0000313" key="8">
    <source>
        <dbReference type="EMBL" id="OVA19446.1"/>
    </source>
</evidence>
<dbReference type="EMBL" id="MVGT01000186">
    <property type="protein sequence ID" value="OVA19446.1"/>
    <property type="molecule type" value="Genomic_DNA"/>
</dbReference>
<evidence type="ECO:0000256" key="2">
    <source>
        <dbReference type="ARBA" id="ARBA00022741"/>
    </source>
</evidence>
<dbReference type="PANTHER" id="PTHR18934:SF91">
    <property type="entry name" value="PRE-MRNA-SPLICING FACTOR ATP-DEPENDENT RNA HELICASE PRP16"/>
    <property type="match status" value="1"/>
</dbReference>
<dbReference type="SUPFAM" id="SSF52540">
    <property type="entry name" value="P-loop containing nucleoside triphosphate hydrolases"/>
    <property type="match status" value="1"/>
</dbReference>
<gene>
    <name evidence="8" type="ORF">BVC80_9057g19</name>
</gene>
<dbReference type="SMART" id="SM00847">
    <property type="entry name" value="HA2"/>
    <property type="match status" value="1"/>
</dbReference>
<evidence type="ECO:0000259" key="7">
    <source>
        <dbReference type="SMART" id="SM00847"/>
    </source>
</evidence>
<dbReference type="GO" id="GO:0005634">
    <property type="term" value="C:nucleus"/>
    <property type="evidence" value="ECO:0007669"/>
    <property type="project" value="UniProtKB-SubCell"/>
</dbReference>
<evidence type="ECO:0000256" key="4">
    <source>
        <dbReference type="ARBA" id="ARBA00022806"/>
    </source>
</evidence>
<keyword evidence="6" id="KW-0539">Nucleus</keyword>
<sequence length="300" mass="33931">MGMDALQLYPISQASAKQRAGRAGRTGPGTCYRLYTESALNNEMLPNPVPEIQRANLGNVLLLLLKSLKNMEDVMDFDFMDSPPLDNILHSMLQLWVLGAVDDAGYLTELGEKMVEFPLDPPLAKMILMGQKLGCTEEVLTVVSMLSVSDVFYRPKGRVHNSDAAKEKFIVPESDHLTLLNIYNQWKAKQYRGDWCNEHFLLVKELRKAREVRSQLLDILRTLNITLSSCGANWDIVRKAVCSSYIQNAARLKTGGWEYCATAVEPQWLAEFGPMFYSVNSTSLSDDSTMEQLKRKRSRR</sequence>
<evidence type="ECO:0000256" key="6">
    <source>
        <dbReference type="ARBA" id="ARBA00023242"/>
    </source>
</evidence>
<dbReference type="FunFam" id="1.20.120.1080:FF:000018">
    <property type="entry name" value="Pre-mRNA-splicing factor ATP-dependent RNA helicase prp16"/>
    <property type="match status" value="1"/>
</dbReference>
<keyword evidence="5" id="KW-0067">ATP-binding</keyword>
<dbReference type="InParanoid" id="A0A200R9T9"/>
<dbReference type="InterPro" id="IPR048333">
    <property type="entry name" value="HA2_WH"/>
</dbReference>
<dbReference type="FunFam" id="3.40.50.300:FF:003016">
    <property type="entry name" value="DEAH-box helicase 9"/>
    <property type="match status" value="1"/>
</dbReference>
<dbReference type="Gene3D" id="1.20.120.1080">
    <property type="match status" value="1"/>
</dbReference>
<accession>A0A200R9T9</accession>
<dbReference type="Pfam" id="PF21010">
    <property type="entry name" value="HA2_C"/>
    <property type="match status" value="1"/>
</dbReference>
<dbReference type="Gene3D" id="3.40.50.300">
    <property type="entry name" value="P-loop containing nucleotide triphosphate hydrolases"/>
    <property type="match status" value="1"/>
</dbReference>
<dbReference type="PANTHER" id="PTHR18934">
    <property type="entry name" value="ATP-DEPENDENT RNA HELICASE"/>
    <property type="match status" value="1"/>
</dbReference>
<evidence type="ECO:0000256" key="5">
    <source>
        <dbReference type="ARBA" id="ARBA00022840"/>
    </source>
</evidence>
<keyword evidence="9" id="KW-1185">Reference proteome</keyword>
<dbReference type="GO" id="GO:0003723">
    <property type="term" value="F:RNA binding"/>
    <property type="evidence" value="ECO:0007669"/>
    <property type="project" value="TreeGrafter"/>
</dbReference>
<dbReference type="AlphaFoldDB" id="A0A200R9T9"/>
<dbReference type="Proteomes" id="UP000195402">
    <property type="component" value="Unassembled WGS sequence"/>
</dbReference>
<reference evidence="8 9" key="1">
    <citation type="journal article" date="2017" name="Mol. Plant">
        <title>The Genome of Medicinal Plant Macleaya cordata Provides New Insights into Benzylisoquinoline Alkaloids Metabolism.</title>
        <authorList>
            <person name="Liu X."/>
            <person name="Liu Y."/>
            <person name="Huang P."/>
            <person name="Ma Y."/>
            <person name="Qing Z."/>
            <person name="Tang Q."/>
            <person name="Cao H."/>
            <person name="Cheng P."/>
            <person name="Zheng Y."/>
            <person name="Yuan Z."/>
            <person name="Zhou Y."/>
            <person name="Liu J."/>
            <person name="Tang Z."/>
            <person name="Zhuo Y."/>
            <person name="Zhang Y."/>
            <person name="Yu L."/>
            <person name="Huang J."/>
            <person name="Yang P."/>
            <person name="Peng Q."/>
            <person name="Zhang J."/>
            <person name="Jiang W."/>
            <person name="Zhang Z."/>
            <person name="Lin K."/>
            <person name="Ro D.K."/>
            <person name="Chen X."/>
            <person name="Xiong X."/>
            <person name="Shang Y."/>
            <person name="Huang S."/>
            <person name="Zeng J."/>
        </authorList>
    </citation>
    <scope>NUCLEOTIDE SEQUENCE [LARGE SCALE GENOMIC DNA]</scope>
    <source>
        <strain evidence="9">cv. BLH2017</strain>
        <tissue evidence="8">Root</tissue>
    </source>
</reference>